<keyword evidence="1" id="KW-1133">Transmembrane helix</keyword>
<gene>
    <name evidence="2" type="ORF">EVJ47_05925</name>
</gene>
<keyword evidence="1" id="KW-0472">Membrane</keyword>
<reference evidence="2 3" key="1">
    <citation type="submission" date="2019-01" db="EMBL/GenBank/DDBJ databases">
        <title>Insights into ecological role of a new deltaproteobacterial order Candidatus Sinidesulfobacterales (Sva0485) by metagenomics and metatranscriptomics.</title>
        <authorList>
            <person name="Tan S."/>
            <person name="Liu J."/>
            <person name="Fang Y."/>
            <person name="Hedlund B.P."/>
            <person name="Lian Z.H."/>
            <person name="Huang L.Y."/>
            <person name="Li J.T."/>
            <person name="Huang L.N."/>
            <person name="Li W.J."/>
            <person name="Jiang H.C."/>
            <person name="Dong H.L."/>
            <person name="Shu W.S."/>
        </authorList>
    </citation>
    <scope>NUCLEOTIDE SEQUENCE [LARGE SCALE GENOMIC DNA]</scope>
    <source>
        <strain evidence="2">AP3</strain>
    </source>
</reference>
<evidence type="ECO:0000256" key="1">
    <source>
        <dbReference type="SAM" id="Phobius"/>
    </source>
</evidence>
<dbReference type="AlphaFoldDB" id="A0A519BA98"/>
<sequence>MLKNNLNERSITHKLAEYIQKYFSDYNVDCEYNRMPNKRNNNGEAEAKFIPKELNLSVSKTRSNDDKGTTVYPDIIIHKRGSNKSNLIVIEAKKKANVTKKLRLKVSDLFILILPTAFAVAGSFCFYCYKKKKKVFFLGCLKFLKKIYLFPMTLLR</sequence>
<evidence type="ECO:0000313" key="3">
    <source>
        <dbReference type="Proteomes" id="UP000320813"/>
    </source>
</evidence>
<organism evidence="2 3">
    <name type="scientific">Candidatus Acidulodesulfobacterium ferriphilum</name>
    <dbReference type="NCBI Taxonomy" id="2597223"/>
    <lineage>
        <taxon>Bacteria</taxon>
        <taxon>Deltaproteobacteria</taxon>
        <taxon>Candidatus Acidulodesulfobacterales</taxon>
        <taxon>Candidatus Acidulodesulfobacterium</taxon>
    </lineage>
</organism>
<accession>A0A519BA98</accession>
<proteinExistence type="predicted"/>
<protein>
    <submittedName>
        <fullName evidence="2">Uncharacterized protein</fullName>
    </submittedName>
</protein>
<keyword evidence="1" id="KW-0812">Transmembrane</keyword>
<evidence type="ECO:0000313" key="2">
    <source>
        <dbReference type="EMBL" id="RZD14205.1"/>
    </source>
</evidence>
<dbReference type="EMBL" id="SGBD01000003">
    <property type="protein sequence ID" value="RZD14205.1"/>
    <property type="molecule type" value="Genomic_DNA"/>
</dbReference>
<feature type="transmembrane region" description="Helical" evidence="1">
    <location>
        <begin position="109"/>
        <end position="129"/>
    </location>
</feature>
<name>A0A519BA98_9DELT</name>
<comment type="caution">
    <text evidence="2">The sequence shown here is derived from an EMBL/GenBank/DDBJ whole genome shotgun (WGS) entry which is preliminary data.</text>
</comment>
<dbReference type="Proteomes" id="UP000320813">
    <property type="component" value="Unassembled WGS sequence"/>
</dbReference>